<protein>
    <recommendedName>
        <fullName evidence="4 7">DNA replication complex GINS protein PSF1</fullName>
    </recommendedName>
</protein>
<evidence type="ECO:0000256" key="8">
    <source>
        <dbReference type="SAM" id="MobiDB-lite"/>
    </source>
</evidence>
<dbReference type="PANTHER" id="PTHR12914:SF2">
    <property type="entry name" value="DNA REPLICATION COMPLEX GINS PROTEIN PSF1"/>
    <property type="match status" value="1"/>
</dbReference>
<comment type="subunit">
    <text evidence="3">Component of the GINS complex which is a heterotetramer of SLD5, PSF1, PSF2 and PSF3.</text>
</comment>
<evidence type="ECO:0000256" key="7">
    <source>
        <dbReference type="RuleBase" id="RU368085"/>
    </source>
</evidence>
<feature type="domain" description="GINS subunit" evidence="9">
    <location>
        <begin position="63"/>
        <end position="172"/>
    </location>
</feature>
<evidence type="ECO:0000259" key="9">
    <source>
        <dbReference type="Pfam" id="PF05916"/>
    </source>
</evidence>
<evidence type="ECO:0000313" key="12">
    <source>
        <dbReference type="Proteomes" id="UP000092666"/>
    </source>
</evidence>
<evidence type="ECO:0000313" key="11">
    <source>
        <dbReference type="EMBL" id="OCF35743.1"/>
    </source>
</evidence>
<dbReference type="OrthoDB" id="10252587at2759"/>
<dbReference type="EMBL" id="KI669497">
    <property type="protein sequence ID" value="OCF35743.1"/>
    <property type="molecule type" value="Genomic_DNA"/>
</dbReference>
<comment type="function">
    <text evidence="7">Required for correct functioning of the GINS complex, a complex that plays an essential role in the initiation of DNA replication, and progression of DNA replication forks. GINS complex seems to bind preferentially to single-stranded DNA.</text>
</comment>
<dbReference type="Pfam" id="PF24997">
    <property type="entry name" value="PSF1_C"/>
    <property type="match status" value="1"/>
</dbReference>
<evidence type="ECO:0000256" key="3">
    <source>
        <dbReference type="ARBA" id="ARBA00011352"/>
    </source>
</evidence>
<evidence type="ECO:0000256" key="1">
    <source>
        <dbReference type="ARBA" id="ARBA00004123"/>
    </source>
</evidence>
<dbReference type="SUPFAM" id="SSF158573">
    <property type="entry name" value="GINS helical bundle-like"/>
    <property type="match status" value="1"/>
</dbReference>
<dbReference type="GO" id="GO:0000811">
    <property type="term" value="C:GINS complex"/>
    <property type="evidence" value="ECO:0007669"/>
    <property type="project" value="UniProtKB-UniRule"/>
</dbReference>
<sequence length="238" mass="25957">MYGDLALQLVTASHRSTLSTTPQLPLPKYALPLILAIALETRQLGTSITSAAETHGQVSLSQDRALVCNLTVQHLAARRNKRCLLAYLATRVGGIKERWWDAGGGLAYLLSSNNSNNTLQSNSTSNSNTAGGNSNAAANPESDSQDLRSNLSPQELDFLRGYNTLLLDYKSDFLDVLDLTASIDRPPGELMVDVRVIRDAGEVVLDGGERIDFRKGERFRLARSGVERLIVQGFLEEV</sequence>
<dbReference type="InterPro" id="IPR036224">
    <property type="entry name" value="GINS_bundle-like_dom_sf"/>
</dbReference>
<organism evidence="11 12">
    <name type="scientific">Kwoniella heveanensis BCC8398</name>
    <dbReference type="NCBI Taxonomy" id="1296120"/>
    <lineage>
        <taxon>Eukaryota</taxon>
        <taxon>Fungi</taxon>
        <taxon>Dikarya</taxon>
        <taxon>Basidiomycota</taxon>
        <taxon>Agaricomycotina</taxon>
        <taxon>Tremellomycetes</taxon>
        <taxon>Tremellales</taxon>
        <taxon>Cryptococcaceae</taxon>
        <taxon>Kwoniella</taxon>
    </lineage>
</organism>
<dbReference type="CDD" id="cd11710">
    <property type="entry name" value="GINS_A_psf1"/>
    <property type="match status" value="1"/>
</dbReference>
<comment type="similarity">
    <text evidence="2 7">Belongs to the GINS1/PSF1 family.</text>
</comment>
<feature type="region of interest" description="Disordered" evidence="8">
    <location>
        <begin position="118"/>
        <end position="149"/>
    </location>
</feature>
<evidence type="ECO:0000256" key="6">
    <source>
        <dbReference type="ARBA" id="ARBA00023242"/>
    </source>
</evidence>
<dbReference type="Gene3D" id="1.20.58.1030">
    <property type="match status" value="1"/>
</dbReference>
<dbReference type="AlphaFoldDB" id="A0A1B9GXK6"/>
<reference evidence="12" key="2">
    <citation type="submission" date="2013-12" db="EMBL/GenBank/DDBJ databases">
        <title>Evolution of pathogenesis and genome organization in the Tremellales.</title>
        <authorList>
            <person name="Cuomo C."/>
            <person name="Litvintseva A."/>
            <person name="Heitman J."/>
            <person name="Chen Y."/>
            <person name="Sun S."/>
            <person name="Springer D."/>
            <person name="Dromer F."/>
            <person name="Young S."/>
            <person name="Zeng Q."/>
            <person name="Chapman S."/>
            <person name="Gujja S."/>
            <person name="Saif S."/>
            <person name="Birren B."/>
        </authorList>
    </citation>
    <scope>NUCLEOTIDE SEQUENCE [LARGE SCALE GENOMIC DNA]</scope>
    <source>
        <strain evidence="12">BCC8398</strain>
    </source>
</reference>
<dbReference type="GO" id="GO:1902983">
    <property type="term" value="P:DNA strand elongation involved in mitotic DNA replication"/>
    <property type="evidence" value="ECO:0007669"/>
    <property type="project" value="TreeGrafter"/>
</dbReference>
<dbReference type="Pfam" id="PF05916">
    <property type="entry name" value="Sld5"/>
    <property type="match status" value="1"/>
</dbReference>
<dbReference type="STRING" id="1296120.A0A1B9GXK6"/>
<name>A0A1B9GXK6_9TREE</name>
<keyword evidence="6 7" id="KW-0539">Nucleus</keyword>
<comment type="subcellular location">
    <subcellularLocation>
        <location evidence="1 7">Nucleus</location>
    </subcellularLocation>
</comment>
<dbReference type="CDD" id="cd21696">
    <property type="entry name" value="GINS_B_Psf1"/>
    <property type="match status" value="1"/>
</dbReference>
<evidence type="ECO:0000256" key="5">
    <source>
        <dbReference type="ARBA" id="ARBA00022705"/>
    </source>
</evidence>
<keyword evidence="12" id="KW-1185">Reference proteome</keyword>
<dbReference type="Proteomes" id="UP000092666">
    <property type="component" value="Unassembled WGS sequence"/>
</dbReference>
<feature type="domain" description="DNA replication complex GINS protein PSF1 C-terminal" evidence="10">
    <location>
        <begin position="190"/>
        <end position="237"/>
    </location>
</feature>
<feature type="compositionally biased region" description="Low complexity" evidence="8">
    <location>
        <begin position="118"/>
        <end position="139"/>
    </location>
</feature>
<dbReference type="InterPro" id="IPR056783">
    <property type="entry name" value="PSF1_C"/>
</dbReference>
<keyword evidence="5 7" id="KW-0235">DNA replication</keyword>
<dbReference type="FunFam" id="1.20.58.1030:FF:000003">
    <property type="entry name" value="DNA replication complex GINS protein PSF1"/>
    <property type="match status" value="1"/>
</dbReference>
<reference evidence="11 12" key="1">
    <citation type="submission" date="2013-07" db="EMBL/GenBank/DDBJ databases">
        <title>The Genome Sequence of Cryptococcus heveanensis BCC8398.</title>
        <authorList>
            <consortium name="The Broad Institute Genome Sequencing Platform"/>
            <person name="Cuomo C."/>
            <person name="Litvintseva A."/>
            <person name="Chen Y."/>
            <person name="Heitman J."/>
            <person name="Sun S."/>
            <person name="Springer D."/>
            <person name="Dromer F."/>
            <person name="Young S.K."/>
            <person name="Zeng Q."/>
            <person name="Gargeya S."/>
            <person name="Fitzgerald M."/>
            <person name="Abouelleil A."/>
            <person name="Alvarado L."/>
            <person name="Berlin A.M."/>
            <person name="Chapman S.B."/>
            <person name="Dewar J."/>
            <person name="Goldberg J."/>
            <person name="Griggs A."/>
            <person name="Gujja S."/>
            <person name="Hansen M."/>
            <person name="Howarth C."/>
            <person name="Imamovic A."/>
            <person name="Larimer J."/>
            <person name="McCowan C."/>
            <person name="Murphy C."/>
            <person name="Pearson M."/>
            <person name="Priest M."/>
            <person name="Roberts A."/>
            <person name="Saif S."/>
            <person name="Shea T."/>
            <person name="Sykes S."/>
            <person name="Wortman J."/>
            <person name="Nusbaum C."/>
            <person name="Birren B."/>
        </authorList>
    </citation>
    <scope>NUCLEOTIDE SEQUENCE [LARGE SCALE GENOMIC DNA]</scope>
    <source>
        <strain evidence="11 12">BCC8398</strain>
    </source>
</reference>
<dbReference type="InterPro" id="IPR021151">
    <property type="entry name" value="GINS_A"/>
</dbReference>
<evidence type="ECO:0000256" key="2">
    <source>
        <dbReference type="ARBA" id="ARBA00006677"/>
    </source>
</evidence>
<proteinExistence type="inferred from homology"/>
<dbReference type="PANTHER" id="PTHR12914">
    <property type="entry name" value="PARTNER OF SLD5"/>
    <property type="match status" value="1"/>
</dbReference>
<dbReference type="InterPro" id="IPR005339">
    <property type="entry name" value="GINS_Psf1"/>
</dbReference>
<gene>
    <name evidence="11" type="ORF">I316_02233</name>
</gene>
<evidence type="ECO:0000259" key="10">
    <source>
        <dbReference type="Pfam" id="PF24997"/>
    </source>
</evidence>
<evidence type="ECO:0000256" key="4">
    <source>
        <dbReference type="ARBA" id="ARBA00015143"/>
    </source>
</evidence>
<accession>A0A1B9GXK6</accession>